<evidence type="ECO:0000259" key="1">
    <source>
        <dbReference type="Pfam" id="PF01979"/>
    </source>
</evidence>
<dbReference type="InterPro" id="IPR006680">
    <property type="entry name" value="Amidohydro-rel"/>
</dbReference>
<gene>
    <name evidence="2" type="ORF">O3W52_27435</name>
</gene>
<keyword evidence="3" id="KW-1185">Reference proteome</keyword>
<dbReference type="PANTHER" id="PTHR43135">
    <property type="entry name" value="ALPHA-D-RIBOSE 1-METHYLPHOSPHONATE 5-TRIPHOSPHATE DIPHOSPHATASE"/>
    <property type="match status" value="1"/>
</dbReference>
<name>A0ABT4KQJ1_9HYPH</name>
<accession>A0ABT4KQJ1</accession>
<feature type="domain" description="Amidohydrolase-related" evidence="1">
    <location>
        <begin position="1"/>
        <end position="351"/>
    </location>
</feature>
<dbReference type="InterPro" id="IPR011059">
    <property type="entry name" value="Metal-dep_hydrolase_composite"/>
</dbReference>
<dbReference type="InterPro" id="IPR032466">
    <property type="entry name" value="Metal_Hydrolase"/>
</dbReference>
<organism evidence="2 3">
    <name type="scientific">Sinorhizobium psoraleae</name>
    <dbReference type="NCBI Taxonomy" id="520838"/>
    <lineage>
        <taxon>Bacteria</taxon>
        <taxon>Pseudomonadati</taxon>
        <taxon>Pseudomonadota</taxon>
        <taxon>Alphaproteobacteria</taxon>
        <taxon>Hyphomicrobiales</taxon>
        <taxon>Rhizobiaceae</taxon>
        <taxon>Sinorhizobium/Ensifer group</taxon>
        <taxon>Sinorhizobium</taxon>
    </lineage>
</organism>
<dbReference type="Gene3D" id="3.20.20.140">
    <property type="entry name" value="Metal-dependent hydrolases"/>
    <property type="match status" value="1"/>
</dbReference>
<dbReference type="Proteomes" id="UP001079430">
    <property type="component" value="Unassembled WGS sequence"/>
</dbReference>
<dbReference type="PANTHER" id="PTHR43135:SF3">
    <property type="entry name" value="ALPHA-D-RIBOSE 1-METHYLPHOSPHONATE 5-TRIPHOSPHATE DIPHOSPHATASE"/>
    <property type="match status" value="1"/>
</dbReference>
<dbReference type="InterPro" id="IPR051781">
    <property type="entry name" value="Metallo-dep_Hydrolase"/>
</dbReference>
<dbReference type="InterPro" id="IPR057744">
    <property type="entry name" value="OTAase-like"/>
</dbReference>
<dbReference type="SUPFAM" id="SSF51556">
    <property type="entry name" value="Metallo-dependent hydrolases"/>
    <property type="match status" value="1"/>
</dbReference>
<proteinExistence type="predicted"/>
<comment type="caution">
    <text evidence="2">The sequence shown here is derived from an EMBL/GenBank/DDBJ whole genome shotgun (WGS) entry which is preliminary data.</text>
</comment>
<reference evidence="2" key="1">
    <citation type="submission" date="2022-10" db="EMBL/GenBank/DDBJ databases">
        <title>Whole genome sequencing of three plant growth promoting bacteria isolated from Vachellia tortilis subsp. raddiana in Morocco.</title>
        <authorList>
            <person name="Hnini M."/>
            <person name="Zouagui R."/>
            <person name="Zouagui H."/>
            <person name="Chemao Elfihri M.-W."/>
            <person name="Ibrahimi A."/>
            <person name="Sbabou L."/>
            <person name="Aurag J."/>
        </authorList>
    </citation>
    <scope>NUCLEOTIDE SEQUENCE</scope>
    <source>
        <strain evidence="2">LMR678</strain>
    </source>
</reference>
<evidence type="ECO:0000313" key="2">
    <source>
        <dbReference type="EMBL" id="MCZ4093556.1"/>
    </source>
</evidence>
<dbReference type="Pfam" id="PF01979">
    <property type="entry name" value="Amidohydro_1"/>
    <property type="match status" value="1"/>
</dbReference>
<dbReference type="Gene3D" id="2.30.40.10">
    <property type="entry name" value="Urease, subunit C, domain 1"/>
    <property type="match status" value="1"/>
</dbReference>
<dbReference type="EMBL" id="JAPVOI010000005">
    <property type="protein sequence ID" value="MCZ4093556.1"/>
    <property type="molecule type" value="Genomic_DNA"/>
</dbReference>
<dbReference type="SUPFAM" id="SSF51338">
    <property type="entry name" value="Composite domain of metallo-dependent hydrolases"/>
    <property type="match status" value="1"/>
</dbReference>
<evidence type="ECO:0000313" key="3">
    <source>
        <dbReference type="Proteomes" id="UP001079430"/>
    </source>
</evidence>
<protein>
    <submittedName>
        <fullName evidence="2">Amidohydrolase family protein</fullName>
    </submittedName>
</protein>
<dbReference type="CDD" id="cd01299">
    <property type="entry name" value="Met_dep_hydrolase_A"/>
    <property type="match status" value="1"/>
</dbReference>
<dbReference type="RefSeq" id="WP_269285341.1">
    <property type="nucleotide sequence ID" value="NZ_JAPVOI010000005.1"/>
</dbReference>
<sequence>MPGLIDCHVHVVASMMNLGQNAAQPDPIAVLRSLPIMTGMLERGFTTVRDVGGAPPSLADAQMEGMIAGPKLVVCGKALSKTGGHVDFRTKYDTRKPHRNDEAFGSLGRIADGVDEIRRACRQELRQGAKFIKVMANGGVASPTDPIEWFGYSEDELRVAVAEARDAGTYVSAHLYTAEAIKRAVTCGVHSLEHCNLIDEVTASLAAEAGAIAVPTLTIFEAQAKEGEHLGLPSTSKPKLDLVRSAGFKSLEVLRAAGVKMAYGTDLLGATHAYQNHEFIYRSEVLLPREILASATTVAAELVGAKGRLGQVLEGAVADLLVVDGNPLEDISILARPERHLLAVIQDGKIVVDRLH</sequence>